<keyword evidence="2" id="KW-1185">Reference proteome</keyword>
<accession>R9CCD3</accession>
<protein>
    <submittedName>
        <fullName evidence="1">Uncharacterized protein</fullName>
    </submittedName>
</protein>
<gene>
    <name evidence="1" type="ORF">A500_06411</name>
</gene>
<dbReference type="AlphaFoldDB" id="R9CCD3"/>
<evidence type="ECO:0000313" key="2">
    <source>
        <dbReference type="Proteomes" id="UP000013988"/>
    </source>
</evidence>
<comment type="caution">
    <text evidence="1">The sequence shown here is derived from an EMBL/GenBank/DDBJ whole genome shotgun (WGS) entry which is preliminary data.</text>
</comment>
<name>R9CCD3_9CLOT</name>
<reference evidence="1 2" key="1">
    <citation type="submission" date="2013-03" db="EMBL/GenBank/DDBJ databases">
        <title>Whole genome shotgun sequencing of Clostridium sartagoforme AAU1.</title>
        <authorList>
            <person name="Joshi C.G."/>
            <person name="Duggirala S.M."/>
            <person name="Nathani N.M."/>
            <person name="Bhatt V.D."/>
            <person name="Patel A.K."/>
            <person name="Pandya P.R."/>
            <person name="KaPatel J.A."/>
        </authorList>
    </citation>
    <scope>NUCLEOTIDE SEQUENCE [LARGE SCALE GENOMIC DNA]</scope>
    <source>
        <strain evidence="1 2">AAU1</strain>
    </source>
</reference>
<dbReference type="PATRIC" id="fig|1202534.3.peg.1288"/>
<dbReference type="OrthoDB" id="1932560at2"/>
<dbReference type="Proteomes" id="UP000013988">
    <property type="component" value="Unassembled WGS sequence"/>
</dbReference>
<sequence>MAFNANFDSPQTASGRYVSILGTVPANTAFVEVMQITVSRFESGFEYFYLTKEYVNSTSSPSAVSESITIAAVPVISASDAVTFTSFGAIIGEVDLQ</sequence>
<organism evidence="1 2">
    <name type="scientific">Clostridium sartagoforme AAU1</name>
    <dbReference type="NCBI Taxonomy" id="1202534"/>
    <lineage>
        <taxon>Bacteria</taxon>
        <taxon>Bacillati</taxon>
        <taxon>Bacillota</taxon>
        <taxon>Clostridia</taxon>
        <taxon>Eubacteriales</taxon>
        <taxon>Clostridiaceae</taxon>
        <taxon>Clostridium</taxon>
    </lineage>
</organism>
<dbReference type="RefSeq" id="WP_016206708.1">
    <property type="nucleotide sequence ID" value="NZ_ASRV01000078.1"/>
</dbReference>
<dbReference type="EMBL" id="ASRV01000078">
    <property type="protein sequence ID" value="EOR26952.1"/>
    <property type="molecule type" value="Genomic_DNA"/>
</dbReference>
<evidence type="ECO:0000313" key="1">
    <source>
        <dbReference type="EMBL" id="EOR26952.1"/>
    </source>
</evidence>
<proteinExistence type="predicted"/>